<comment type="caution">
    <text evidence="1">The sequence shown here is derived from an EMBL/GenBank/DDBJ whole genome shotgun (WGS) entry which is preliminary data.</text>
</comment>
<evidence type="ECO:0000313" key="1">
    <source>
        <dbReference type="EMBL" id="KAH7047318.1"/>
    </source>
</evidence>
<organism evidence="1 2">
    <name type="scientific">Macrophomina phaseolina</name>
    <dbReference type="NCBI Taxonomy" id="35725"/>
    <lineage>
        <taxon>Eukaryota</taxon>
        <taxon>Fungi</taxon>
        <taxon>Dikarya</taxon>
        <taxon>Ascomycota</taxon>
        <taxon>Pezizomycotina</taxon>
        <taxon>Dothideomycetes</taxon>
        <taxon>Dothideomycetes incertae sedis</taxon>
        <taxon>Botryosphaeriales</taxon>
        <taxon>Botryosphaeriaceae</taxon>
        <taxon>Macrophomina</taxon>
    </lineage>
</organism>
<sequence>MHMVGGARVLARRWSLLGHHVRLVLVVSCPSLCLWGNLLQVRYSLNMCVRSSGFGLLTLNNALMSHGSPTNPKRFHTG</sequence>
<evidence type="ECO:0000313" key="2">
    <source>
        <dbReference type="Proteomes" id="UP000774617"/>
    </source>
</evidence>
<dbReference type="EMBL" id="JAGTJR010000016">
    <property type="protein sequence ID" value="KAH7047318.1"/>
    <property type="molecule type" value="Genomic_DNA"/>
</dbReference>
<dbReference type="Proteomes" id="UP000774617">
    <property type="component" value="Unassembled WGS sequence"/>
</dbReference>
<keyword evidence="2" id="KW-1185">Reference proteome</keyword>
<accession>A0ABQ8G7D0</accession>
<evidence type="ECO:0008006" key="3">
    <source>
        <dbReference type="Google" id="ProtNLM"/>
    </source>
</evidence>
<name>A0ABQ8G7D0_9PEZI</name>
<protein>
    <recommendedName>
        <fullName evidence="3">Secreted protein</fullName>
    </recommendedName>
</protein>
<reference evidence="1 2" key="1">
    <citation type="journal article" date="2021" name="Nat. Commun.">
        <title>Genetic determinants of endophytism in the Arabidopsis root mycobiome.</title>
        <authorList>
            <person name="Mesny F."/>
            <person name="Miyauchi S."/>
            <person name="Thiergart T."/>
            <person name="Pickel B."/>
            <person name="Atanasova L."/>
            <person name="Karlsson M."/>
            <person name="Huettel B."/>
            <person name="Barry K.W."/>
            <person name="Haridas S."/>
            <person name="Chen C."/>
            <person name="Bauer D."/>
            <person name="Andreopoulos W."/>
            <person name="Pangilinan J."/>
            <person name="LaButti K."/>
            <person name="Riley R."/>
            <person name="Lipzen A."/>
            <person name="Clum A."/>
            <person name="Drula E."/>
            <person name="Henrissat B."/>
            <person name="Kohler A."/>
            <person name="Grigoriev I.V."/>
            <person name="Martin F.M."/>
            <person name="Hacquard S."/>
        </authorList>
    </citation>
    <scope>NUCLEOTIDE SEQUENCE [LARGE SCALE GENOMIC DNA]</scope>
    <source>
        <strain evidence="1 2">MPI-SDFR-AT-0080</strain>
    </source>
</reference>
<gene>
    <name evidence="1" type="ORF">B0J12DRAFT_666339</name>
</gene>
<proteinExistence type="predicted"/>